<dbReference type="Proteomes" id="UP000031575">
    <property type="component" value="Unassembled WGS sequence"/>
</dbReference>
<dbReference type="PROSITE" id="PS50048">
    <property type="entry name" value="ZN2_CY6_FUNGAL_2"/>
    <property type="match status" value="1"/>
</dbReference>
<accession>A0A0C2J441</accession>
<evidence type="ECO:0000313" key="4">
    <source>
        <dbReference type="Proteomes" id="UP000031575"/>
    </source>
</evidence>
<dbReference type="InterPro" id="IPR001138">
    <property type="entry name" value="Zn2Cys6_DnaBD"/>
</dbReference>
<comment type="caution">
    <text evidence="3">The sequence shown here is derived from an EMBL/GenBank/DDBJ whole genome shotgun (WGS) entry which is preliminary data.</text>
</comment>
<keyword evidence="1" id="KW-0539">Nucleus</keyword>
<dbReference type="InterPro" id="IPR036864">
    <property type="entry name" value="Zn2-C6_fun-type_DNA-bd_sf"/>
</dbReference>
<reference evidence="3 4" key="1">
    <citation type="journal article" date="2014" name="BMC Genomics">
        <title>Comparative genomics of the major fungal agents of human and animal Sporotrichosis: Sporothrix schenckii and Sporothrix brasiliensis.</title>
        <authorList>
            <person name="Teixeira M.M."/>
            <person name="de Almeida L.G."/>
            <person name="Kubitschek-Barreira P."/>
            <person name="Alves F.L."/>
            <person name="Kioshima E.S."/>
            <person name="Abadio A.K."/>
            <person name="Fernandes L."/>
            <person name="Derengowski L.S."/>
            <person name="Ferreira K.S."/>
            <person name="Souza R.C."/>
            <person name="Ruiz J.C."/>
            <person name="de Andrade N.C."/>
            <person name="Paes H.C."/>
            <person name="Nicola A.M."/>
            <person name="Albuquerque P."/>
            <person name="Gerber A.L."/>
            <person name="Martins V.P."/>
            <person name="Peconick L.D."/>
            <person name="Neto A.V."/>
            <person name="Chaucanez C.B."/>
            <person name="Silva P.A."/>
            <person name="Cunha O.L."/>
            <person name="de Oliveira F.F."/>
            <person name="dos Santos T.C."/>
            <person name="Barros A.L."/>
            <person name="Soares M.A."/>
            <person name="de Oliveira L.M."/>
            <person name="Marini M.M."/>
            <person name="Villalobos-Duno H."/>
            <person name="Cunha M.M."/>
            <person name="de Hoog S."/>
            <person name="da Silveira J.F."/>
            <person name="Henrissat B."/>
            <person name="Nino-Vega G.A."/>
            <person name="Cisalpino P.S."/>
            <person name="Mora-Montes H.M."/>
            <person name="Almeida S.R."/>
            <person name="Stajich J.E."/>
            <person name="Lopes-Bezerra L.M."/>
            <person name="Vasconcelos A.T."/>
            <person name="Felipe M.S."/>
        </authorList>
    </citation>
    <scope>NUCLEOTIDE SEQUENCE [LARGE SCALE GENOMIC DNA]</scope>
    <source>
        <strain evidence="3 4">5110</strain>
    </source>
</reference>
<dbReference type="GO" id="GO:0000981">
    <property type="term" value="F:DNA-binding transcription factor activity, RNA polymerase II-specific"/>
    <property type="evidence" value="ECO:0007669"/>
    <property type="project" value="InterPro"/>
</dbReference>
<name>A0A0C2J441_9PEZI</name>
<dbReference type="CDD" id="cd00067">
    <property type="entry name" value="GAL4"/>
    <property type="match status" value="1"/>
</dbReference>
<feature type="domain" description="Zn(2)-C6 fungal-type" evidence="2">
    <location>
        <begin position="4"/>
        <end position="36"/>
    </location>
</feature>
<dbReference type="GO" id="GO:0008270">
    <property type="term" value="F:zinc ion binding"/>
    <property type="evidence" value="ECO:0007669"/>
    <property type="project" value="InterPro"/>
</dbReference>
<evidence type="ECO:0000259" key="2">
    <source>
        <dbReference type="PROSITE" id="PS50048"/>
    </source>
</evidence>
<gene>
    <name evidence="3" type="ORF">SPBR_04216</name>
</gene>
<evidence type="ECO:0000256" key="1">
    <source>
        <dbReference type="ARBA" id="ARBA00023242"/>
    </source>
</evidence>
<keyword evidence="4" id="KW-1185">Reference proteome</keyword>
<dbReference type="GeneID" id="63677420"/>
<dbReference type="AlphaFoldDB" id="A0A0C2J441"/>
<dbReference type="SUPFAM" id="SSF57701">
    <property type="entry name" value="Zn2/Cys6 DNA-binding domain"/>
    <property type="match status" value="1"/>
</dbReference>
<dbReference type="VEuPathDB" id="FungiDB:SPBR_04216"/>
<dbReference type="EMBL" id="AWTV01000005">
    <property type="protein sequence ID" value="KIH93780.1"/>
    <property type="molecule type" value="Genomic_DNA"/>
</dbReference>
<proteinExistence type="predicted"/>
<dbReference type="HOGENOM" id="CLU_523955_0_0_1"/>
<dbReference type="PROSITE" id="PS00463">
    <property type="entry name" value="ZN2_CY6_FUNGAL_1"/>
    <property type="match status" value="1"/>
</dbReference>
<dbReference type="RefSeq" id="XP_040621790.1">
    <property type="nucleotide sequence ID" value="XM_040762499.1"/>
</dbReference>
<protein>
    <recommendedName>
        <fullName evidence="2">Zn(2)-C6 fungal-type domain-containing protein</fullName>
    </recommendedName>
</protein>
<dbReference type="Gene3D" id="4.10.240.10">
    <property type="entry name" value="Zn(2)-C6 fungal-type DNA-binding domain"/>
    <property type="match status" value="1"/>
</dbReference>
<evidence type="ECO:0000313" key="3">
    <source>
        <dbReference type="EMBL" id="KIH93780.1"/>
    </source>
</evidence>
<organism evidence="3 4">
    <name type="scientific">Sporothrix brasiliensis 5110</name>
    <dbReference type="NCBI Taxonomy" id="1398154"/>
    <lineage>
        <taxon>Eukaryota</taxon>
        <taxon>Fungi</taxon>
        <taxon>Dikarya</taxon>
        <taxon>Ascomycota</taxon>
        <taxon>Pezizomycotina</taxon>
        <taxon>Sordariomycetes</taxon>
        <taxon>Sordariomycetidae</taxon>
        <taxon>Ophiostomatales</taxon>
        <taxon>Ophiostomataceae</taxon>
        <taxon>Sporothrix</taxon>
    </lineage>
</organism>
<sequence>MFKSCDYCRHRKKRCVVDGAGSRCTDCEHLDLPCEFSQRRPSLKRRQTSRNIAARLGLGGEDSRPTDVPPVASGLAVPDDGVFSDAGRRRVKVDSLTGKINKTLLERRAAGGSDGSTASNEQRRYSEGGGVLRNSLYDRYVHDVQPFLPFVAVEMLADDVFDESGILADCLSRACALSLHLMHAQRSGDGSALDDAIARQHDLSLADAAGVLLLMPCMHFSEATIERILKTVEATSIRRQEEEQQQHTSIPRSFGIPACVMAGAVSAYTWRQLVGRPTTLLRLPTNMLHGYAMSLGERTFARHYLLLADIGARFNQQCIRTELDGISDANDATQTQITRIAWAKLEYECLLWQVRLPPHLLDLRDELPATPESLVMHQLSSLVLLSLYSYILNRADTLGGLIALRPVPGVLYFMCALARSVFICPRAVLDRWDLIVDIRATTARIMLQLWHQTHFENCRAILDMWTDVEERHAAFAAQVREEIGTGPWTVDEIDGYSVFWTYRDLRALTLELIVGDPGMR</sequence>
<dbReference type="OrthoDB" id="2740448at2759"/>